<dbReference type="InterPro" id="IPR006070">
    <property type="entry name" value="Sua5-like_dom"/>
</dbReference>
<dbReference type="NCBIfam" id="TIGR00057">
    <property type="entry name" value="L-threonylcarbamoyladenylate synthase"/>
    <property type="match status" value="1"/>
</dbReference>
<feature type="domain" description="YrdC-like" evidence="1">
    <location>
        <begin position="12"/>
        <end position="201"/>
    </location>
</feature>
<dbReference type="PANTHER" id="PTHR42828:SF3">
    <property type="entry name" value="THREONYLCARBAMOYL-AMP SYNTHASE"/>
    <property type="match status" value="1"/>
</dbReference>
<dbReference type="AlphaFoldDB" id="A0A556N6X7"/>
<dbReference type="Gene3D" id="3.90.870.10">
    <property type="entry name" value="DHBP synthase"/>
    <property type="match status" value="1"/>
</dbReference>
<proteinExistence type="predicted"/>
<dbReference type="EMBL" id="VLPL01000001">
    <property type="protein sequence ID" value="TSJ47905.1"/>
    <property type="molecule type" value="Genomic_DNA"/>
</dbReference>
<evidence type="ECO:0000259" key="1">
    <source>
        <dbReference type="PROSITE" id="PS51163"/>
    </source>
</evidence>
<organism evidence="2 3">
    <name type="scientific">Fluviicola chungangensis</name>
    <dbReference type="NCBI Taxonomy" id="2597671"/>
    <lineage>
        <taxon>Bacteria</taxon>
        <taxon>Pseudomonadati</taxon>
        <taxon>Bacteroidota</taxon>
        <taxon>Flavobacteriia</taxon>
        <taxon>Flavobacteriales</taxon>
        <taxon>Crocinitomicaceae</taxon>
        <taxon>Fluviicola</taxon>
    </lineage>
</organism>
<reference evidence="2 3" key="1">
    <citation type="submission" date="2019-07" db="EMBL/GenBank/DDBJ databases">
        <authorList>
            <person name="Huq M.A."/>
        </authorList>
    </citation>
    <scope>NUCLEOTIDE SEQUENCE [LARGE SCALE GENOMIC DNA]</scope>
    <source>
        <strain evidence="2 3">MAH-3</strain>
    </source>
</reference>
<gene>
    <name evidence="2" type="ORF">FO442_01890</name>
</gene>
<accession>A0A556N6X7</accession>
<evidence type="ECO:0000313" key="2">
    <source>
        <dbReference type="EMBL" id="TSJ47905.1"/>
    </source>
</evidence>
<sequence>MFIEINPDNIDNRLIQQVVDELKKGGIVIIPTDAVYAVACDVMNKKGLAELARWKDVKLSKAHFSIICSDLSQVSEYVKQLDRNTFRLLKHYLPGPYTFILDATNEVSKLFDSSKKEIGIRIPDNKIVQAIVERLGNPMAVTSLHDSEDEILDYFVDPASIYERYDDQVAMIIDGGPGKLDASTIVDCTNGNTEIIRQGVGQIYL</sequence>
<dbReference type="OrthoDB" id="9814580at2"/>
<dbReference type="PANTHER" id="PTHR42828">
    <property type="entry name" value="DHBP SYNTHASE RIBB-LIKE ALPHA/BETA DOMAIN-CONTAINING PROTEIN"/>
    <property type="match status" value="1"/>
</dbReference>
<dbReference type="RefSeq" id="WP_144331440.1">
    <property type="nucleotide sequence ID" value="NZ_VLPL01000001.1"/>
</dbReference>
<evidence type="ECO:0000313" key="3">
    <source>
        <dbReference type="Proteomes" id="UP000316008"/>
    </source>
</evidence>
<protein>
    <submittedName>
        <fullName evidence="2">Threonylcarbamoyl-AMP synthase</fullName>
    </submittedName>
</protein>
<name>A0A556N6X7_9FLAO</name>
<dbReference type="GO" id="GO:0003725">
    <property type="term" value="F:double-stranded RNA binding"/>
    <property type="evidence" value="ECO:0007669"/>
    <property type="project" value="InterPro"/>
</dbReference>
<dbReference type="InterPro" id="IPR052532">
    <property type="entry name" value="SUA5_domain"/>
</dbReference>
<comment type="caution">
    <text evidence="2">The sequence shown here is derived from an EMBL/GenBank/DDBJ whole genome shotgun (WGS) entry which is preliminary data.</text>
</comment>
<dbReference type="Pfam" id="PF01300">
    <property type="entry name" value="Sua5_yciO_yrdC"/>
    <property type="match status" value="1"/>
</dbReference>
<dbReference type="SUPFAM" id="SSF55821">
    <property type="entry name" value="YrdC/RibB"/>
    <property type="match status" value="1"/>
</dbReference>
<keyword evidence="3" id="KW-1185">Reference proteome</keyword>
<dbReference type="PROSITE" id="PS51163">
    <property type="entry name" value="YRDC"/>
    <property type="match status" value="1"/>
</dbReference>
<dbReference type="Proteomes" id="UP000316008">
    <property type="component" value="Unassembled WGS sequence"/>
</dbReference>
<dbReference type="InterPro" id="IPR017945">
    <property type="entry name" value="DHBP_synth_RibB-like_a/b_dom"/>
</dbReference>